<organism evidence="1 2">
    <name type="scientific">Synaphobranchus kaupii</name>
    <name type="common">Kaup's arrowtooth eel</name>
    <dbReference type="NCBI Taxonomy" id="118154"/>
    <lineage>
        <taxon>Eukaryota</taxon>
        <taxon>Metazoa</taxon>
        <taxon>Chordata</taxon>
        <taxon>Craniata</taxon>
        <taxon>Vertebrata</taxon>
        <taxon>Euteleostomi</taxon>
        <taxon>Actinopterygii</taxon>
        <taxon>Neopterygii</taxon>
        <taxon>Teleostei</taxon>
        <taxon>Anguilliformes</taxon>
        <taxon>Synaphobranchidae</taxon>
        <taxon>Synaphobranchus</taxon>
    </lineage>
</organism>
<gene>
    <name evidence="1" type="ORF">SKAU_G00283840</name>
</gene>
<name>A0A9Q1EXK1_SYNKA</name>
<dbReference type="EMBL" id="JAINUF010000011">
    <property type="protein sequence ID" value="KAJ8346983.1"/>
    <property type="molecule type" value="Genomic_DNA"/>
</dbReference>
<keyword evidence="2" id="KW-1185">Reference proteome</keyword>
<accession>A0A9Q1EXK1</accession>
<reference evidence="1" key="1">
    <citation type="journal article" date="2023" name="Science">
        <title>Genome structures resolve the early diversification of teleost fishes.</title>
        <authorList>
            <person name="Parey E."/>
            <person name="Louis A."/>
            <person name="Montfort J."/>
            <person name="Bouchez O."/>
            <person name="Roques C."/>
            <person name="Iampietro C."/>
            <person name="Lluch J."/>
            <person name="Castinel A."/>
            <person name="Donnadieu C."/>
            <person name="Desvignes T."/>
            <person name="Floi Bucao C."/>
            <person name="Jouanno E."/>
            <person name="Wen M."/>
            <person name="Mejri S."/>
            <person name="Dirks R."/>
            <person name="Jansen H."/>
            <person name="Henkel C."/>
            <person name="Chen W.J."/>
            <person name="Zahm M."/>
            <person name="Cabau C."/>
            <person name="Klopp C."/>
            <person name="Thompson A.W."/>
            <person name="Robinson-Rechavi M."/>
            <person name="Braasch I."/>
            <person name="Lecointre G."/>
            <person name="Bobe J."/>
            <person name="Postlethwait J.H."/>
            <person name="Berthelot C."/>
            <person name="Roest Crollius H."/>
            <person name="Guiguen Y."/>
        </authorList>
    </citation>
    <scope>NUCLEOTIDE SEQUENCE</scope>
    <source>
        <strain evidence="1">WJC10195</strain>
    </source>
</reference>
<evidence type="ECO:0000313" key="2">
    <source>
        <dbReference type="Proteomes" id="UP001152622"/>
    </source>
</evidence>
<comment type="caution">
    <text evidence="1">The sequence shown here is derived from an EMBL/GenBank/DDBJ whole genome shotgun (WGS) entry which is preliminary data.</text>
</comment>
<dbReference type="Proteomes" id="UP001152622">
    <property type="component" value="Chromosome 11"/>
</dbReference>
<evidence type="ECO:0000313" key="1">
    <source>
        <dbReference type="EMBL" id="KAJ8346983.1"/>
    </source>
</evidence>
<protein>
    <submittedName>
        <fullName evidence="1">Uncharacterized protein</fullName>
    </submittedName>
</protein>
<dbReference type="AlphaFoldDB" id="A0A9Q1EXK1"/>
<sequence>MCAGSGARTAEEILSNNGTTGWSWKLWTFEVRDDLIPQATERVERVRNSRHGIEPMSGCCPLFRQI</sequence>
<proteinExistence type="predicted"/>